<sequence>MKSQGKSFRSATCSDESEVMRGGGSTGGAEGAGVLHRCGAAPSRAPALPAPRPSFFQHIYRWNRHRIDQTNHSRTKENIIIACTGYKLQAGHPIRATLDVCPPRSPETAKWPPTERAWIVEHQPTYIPTHRVNTLVNDG</sequence>
<dbReference type="Proteomes" id="UP000823941">
    <property type="component" value="Chromosome 10"/>
</dbReference>
<accession>A0ABQ7QQJ4</accession>
<proteinExistence type="predicted"/>
<keyword evidence="3" id="KW-1185">Reference proteome</keyword>
<comment type="caution">
    <text evidence="2">The sequence shown here is derived from an EMBL/GenBank/DDBJ whole genome shotgun (WGS) entry which is preliminary data.</text>
</comment>
<gene>
    <name evidence="2" type="ORF">JYU34_007498</name>
</gene>
<evidence type="ECO:0000313" key="2">
    <source>
        <dbReference type="EMBL" id="KAG7307328.1"/>
    </source>
</evidence>
<name>A0ABQ7QQJ4_PLUXY</name>
<protein>
    <submittedName>
        <fullName evidence="2">Uncharacterized protein</fullName>
    </submittedName>
</protein>
<feature type="compositionally biased region" description="Polar residues" evidence="1">
    <location>
        <begin position="1"/>
        <end position="14"/>
    </location>
</feature>
<dbReference type="EMBL" id="JAHIBW010000010">
    <property type="protein sequence ID" value="KAG7307328.1"/>
    <property type="molecule type" value="Genomic_DNA"/>
</dbReference>
<evidence type="ECO:0000256" key="1">
    <source>
        <dbReference type="SAM" id="MobiDB-lite"/>
    </source>
</evidence>
<feature type="compositionally biased region" description="Gly residues" evidence="1">
    <location>
        <begin position="21"/>
        <end position="30"/>
    </location>
</feature>
<reference evidence="2 3" key="1">
    <citation type="submission" date="2021-06" db="EMBL/GenBank/DDBJ databases">
        <title>A haploid diamondback moth (Plutella xylostella L.) genome assembly resolves 31 chromosomes and identifies a diamide resistance mutation.</title>
        <authorList>
            <person name="Ward C.M."/>
            <person name="Perry K.D."/>
            <person name="Baker G."/>
            <person name="Powis K."/>
            <person name="Heckel D.G."/>
            <person name="Baxter S.W."/>
        </authorList>
    </citation>
    <scope>NUCLEOTIDE SEQUENCE [LARGE SCALE GENOMIC DNA]</scope>
    <source>
        <strain evidence="2 3">LV</strain>
        <tissue evidence="2">Single pupa</tissue>
    </source>
</reference>
<feature type="region of interest" description="Disordered" evidence="1">
    <location>
        <begin position="1"/>
        <end position="30"/>
    </location>
</feature>
<evidence type="ECO:0000313" key="3">
    <source>
        <dbReference type="Proteomes" id="UP000823941"/>
    </source>
</evidence>
<organism evidence="2 3">
    <name type="scientific">Plutella xylostella</name>
    <name type="common">Diamondback moth</name>
    <name type="synonym">Plutella maculipennis</name>
    <dbReference type="NCBI Taxonomy" id="51655"/>
    <lineage>
        <taxon>Eukaryota</taxon>
        <taxon>Metazoa</taxon>
        <taxon>Ecdysozoa</taxon>
        <taxon>Arthropoda</taxon>
        <taxon>Hexapoda</taxon>
        <taxon>Insecta</taxon>
        <taxon>Pterygota</taxon>
        <taxon>Neoptera</taxon>
        <taxon>Endopterygota</taxon>
        <taxon>Lepidoptera</taxon>
        <taxon>Glossata</taxon>
        <taxon>Ditrysia</taxon>
        <taxon>Yponomeutoidea</taxon>
        <taxon>Plutellidae</taxon>
        <taxon>Plutella</taxon>
    </lineage>
</organism>